<dbReference type="EMBL" id="JPQZ01000004">
    <property type="protein sequence ID" value="KKO76325.1"/>
    <property type="molecule type" value="Genomic_DNA"/>
</dbReference>
<keyword evidence="2" id="KW-1185">Reference proteome</keyword>
<name>A0A0F9WIB4_9MICR</name>
<dbReference type="GeneID" id="36320490"/>
<comment type="caution">
    <text evidence="1">The sequence shown here is derived from an EMBL/GenBank/DDBJ whole genome shotgun (WGS) entry which is preliminary data.</text>
</comment>
<dbReference type="AlphaFoldDB" id="A0A0F9WIB4"/>
<organism evidence="1 2">
    <name type="scientific">Vairimorpha ceranae</name>
    <dbReference type="NCBI Taxonomy" id="40302"/>
    <lineage>
        <taxon>Eukaryota</taxon>
        <taxon>Fungi</taxon>
        <taxon>Fungi incertae sedis</taxon>
        <taxon>Microsporidia</taxon>
        <taxon>Nosematidae</taxon>
        <taxon>Vairimorpha</taxon>
    </lineage>
</organism>
<dbReference type="PANTHER" id="PTHR47163">
    <property type="entry name" value="DDE_TNP_IS1595 DOMAIN-CONTAINING PROTEIN"/>
    <property type="match status" value="1"/>
</dbReference>
<dbReference type="PANTHER" id="PTHR47163:SF2">
    <property type="entry name" value="SI:DKEY-17M8.2"/>
    <property type="match status" value="1"/>
</dbReference>
<dbReference type="VEuPathDB" id="MicrosporidiaDB:AAJ76_400058311"/>
<gene>
    <name evidence="1" type="ORF">AAJ76_400058311</name>
</gene>
<reference evidence="1 2" key="1">
    <citation type="journal article" date="2015" name="Environ. Microbiol.">
        <title>Genome analyses suggest the presence of polyploidy and recent human-driven expansions in eight global populations of the honeybee pathogen Nosema ceranae.</title>
        <authorList>
            <person name="Pelin A."/>
            <person name="Selman M."/>
            <person name="Aris-Brosou S."/>
            <person name="Farinelli L."/>
            <person name="Corradi N."/>
        </authorList>
    </citation>
    <scope>NUCLEOTIDE SEQUENCE [LARGE SCALE GENOMIC DNA]</scope>
    <source>
        <strain evidence="1 2">PA08 1199</strain>
    </source>
</reference>
<protein>
    <submittedName>
        <fullName evidence="1">Putative transposase-like protein</fullName>
    </submittedName>
</protein>
<sequence>MIKLKEEEEYQKFASEVNNHYNNRKCYKCGSNTRKLKEKNRIVCSFPACKCRFTCYKGTIFENSPLPIITLIKVIDMWIENVPCDLIASIAGIHRSSVFEICDKLRSLGGLDLYLNKFDRIGGNNAIVEIDESKFGRRKYNRGHRVEGVWVVGAVERINKRIVLRHVEKRDGFTLTTLCKKYIKKKRLFIVIAGNPIQIFPRNFLNIKL</sequence>
<evidence type="ECO:0000313" key="1">
    <source>
        <dbReference type="EMBL" id="KKO76325.1"/>
    </source>
</evidence>
<dbReference type="RefSeq" id="XP_024332067.1">
    <property type="nucleotide sequence ID" value="XM_024475544.1"/>
</dbReference>
<evidence type="ECO:0000313" key="2">
    <source>
        <dbReference type="Proteomes" id="UP000034350"/>
    </source>
</evidence>
<dbReference type="InterPro" id="IPR053164">
    <property type="entry name" value="IS1016-like_transposase"/>
</dbReference>
<accession>A0A0F9WIB4</accession>
<dbReference type="VEuPathDB" id="MicrosporidiaDB:NCER_102614"/>
<dbReference type="Proteomes" id="UP000034350">
    <property type="component" value="Unassembled WGS sequence"/>
</dbReference>
<proteinExistence type="predicted"/>
<dbReference type="OrthoDB" id="6052740at2759"/>